<proteinExistence type="predicted"/>
<comment type="caution">
    <text evidence="2">The sequence shown here is derived from an EMBL/GenBank/DDBJ whole genome shotgun (WGS) entry which is preliminary data.</text>
</comment>
<gene>
    <name evidence="2" type="ORF">HYFRA_00012251</name>
</gene>
<feature type="region of interest" description="Disordered" evidence="1">
    <location>
        <begin position="149"/>
        <end position="218"/>
    </location>
</feature>
<reference evidence="2" key="1">
    <citation type="submission" date="2021-07" db="EMBL/GenBank/DDBJ databases">
        <authorList>
            <person name="Durling M."/>
        </authorList>
    </citation>
    <scope>NUCLEOTIDE SEQUENCE</scope>
</reference>
<feature type="compositionally biased region" description="Polar residues" evidence="1">
    <location>
        <begin position="149"/>
        <end position="170"/>
    </location>
</feature>
<organism evidence="2 3">
    <name type="scientific">Hymenoscyphus fraxineus</name>
    <dbReference type="NCBI Taxonomy" id="746836"/>
    <lineage>
        <taxon>Eukaryota</taxon>
        <taxon>Fungi</taxon>
        <taxon>Dikarya</taxon>
        <taxon>Ascomycota</taxon>
        <taxon>Pezizomycotina</taxon>
        <taxon>Leotiomycetes</taxon>
        <taxon>Helotiales</taxon>
        <taxon>Helotiaceae</taxon>
        <taxon>Hymenoscyphus</taxon>
    </lineage>
</organism>
<dbReference type="OrthoDB" id="3532066at2759"/>
<evidence type="ECO:0000313" key="2">
    <source>
        <dbReference type="EMBL" id="CAG8956707.1"/>
    </source>
</evidence>
<feature type="compositionally biased region" description="Polar residues" evidence="1">
    <location>
        <begin position="198"/>
        <end position="208"/>
    </location>
</feature>
<dbReference type="Proteomes" id="UP000696280">
    <property type="component" value="Unassembled WGS sequence"/>
</dbReference>
<feature type="compositionally biased region" description="Polar residues" evidence="1">
    <location>
        <begin position="508"/>
        <end position="518"/>
    </location>
</feature>
<keyword evidence="3" id="KW-1185">Reference proteome</keyword>
<feature type="region of interest" description="Disordered" evidence="1">
    <location>
        <begin position="481"/>
        <end position="544"/>
    </location>
</feature>
<evidence type="ECO:0000313" key="3">
    <source>
        <dbReference type="Proteomes" id="UP000696280"/>
    </source>
</evidence>
<evidence type="ECO:0000256" key="1">
    <source>
        <dbReference type="SAM" id="MobiDB-lite"/>
    </source>
</evidence>
<sequence>MPPPIAPSTMAPDTDPDRDQLFFYKKNIEGLRGQAIENDFIQGLDEIAEFDQVYKVNLQKAVTMFEDQVYQAQWHAEYHTVLEIAQKHGMEYSVEEFGIQMPPPMTQGQIEACKARCTVRASASSSNVPTSPAESSQSLYAGEAAEVSASQMARVSQDSSHNADQDTISPQAGKRSRKRQKVAGPGYREQDTPESESDAASITGTDSEPGSESDYDTSKKITVVEIQFNEYWTREDEEQLQRDNIVAPTLANGELGLIRRAEAQFGMMPFDLVPEGSIPRKFSPEFCSSFGKVIQCPAFVGRPDFLKFCLEMARYHRLGKPYKKPSANDFIGSREHSVIAKFKTDLYRIKGTMSEVDPDVLKALEEQFKPHPNKPEHFAFHKGMKDSVTKKPRRKDENGAAMTKGDLDAICGAWDEYAEKSRDSTIKTIAETPQIKLQRGFTRKGQQSHQEVALEHKRQWLLNKERLARRADNQIARSASGFDDFRECSQELPGPNTRTAREAPQMQIPESPSMQNPSGFHEINPQRPTGNHFEMSPDLDEPEF</sequence>
<dbReference type="AlphaFoldDB" id="A0A9N9PWK8"/>
<accession>A0A9N9PWK8</accession>
<name>A0A9N9PWK8_9HELO</name>
<dbReference type="EMBL" id="CAJVRL010000072">
    <property type="protein sequence ID" value="CAG8956707.1"/>
    <property type="molecule type" value="Genomic_DNA"/>
</dbReference>
<protein>
    <submittedName>
        <fullName evidence="2">Uncharacterized protein</fullName>
    </submittedName>
</protein>